<dbReference type="GO" id="GO:0016887">
    <property type="term" value="F:ATP hydrolysis activity"/>
    <property type="evidence" value="ECO:0007669"/>
    <property type="project" value="InterPro"/>
</dbReference>
<protein>
    <recommendedName>
        <fullName evidence="1">Vesicle-fusing ATPase</fullName>
        <ecNumber evidence="1">3.6.4.6</ecNumber>
    </recommendedName>
</protein>
<dbReference type="SUPFAM" id="SSF52540">
    <property type="entry name" value="P-loop containing nucleoside triphosphate hydrolases"/>
    <property type="match status" value="1"/>
</dbReference>
<evidence type="ECO:0000256" key="2">
    <source>
        <dbReference type="SAM" id="MobiDB-lite"/>
    </source>
</evidence>
<dbReference type="EMBL" id="CAJNNW010031962">
    <property type="protein sequence ID" value="CAE8710232.1"/>
    <property type="molecule type" value="Genomic_DNA"/>
</dbReference>
<dbReference type="InterPro" id="IPR003959">
    <property type="entry name" value="ATPase_AAA_core"/>
</dbReference>
<dbReference type="InterPro" id="IPR039812">
    <property type="entry name" value="Vesicle-fus_ATPase"/>
</dbReference>
<keyword evidence="1" id="KW-0378">Hydrolase</keyword>
<keyword evidence="1" id="KW-0931">ER-Golgi transport</keyword>
<evidence type="ECO:0000313" key="4">
    <source>
        <dbReference type="EMBL" id="CAE8710232.1"/>
    </source>
</evidence>
<comment type="subcellular location">
    <subcellularLocation>
        <location evidence="1">Cytoplasm</location>
    </subcellularLocation>
</comment>
<comment type="function">
    <text evidence="1">Required for vesicle-mediated transport. Catalyzes the fusion of transport vesicles within the Golgi cisternae. Is also required for transport from the endoplasmic reticulum to the Golgi stack. Seems to function as a fusion protein required for the delivery of cargo proteins to all compartments of the Golgi stack independent of vesicle origin.</text>
</comment>
<feature type="region of interest" description="Disordered" evidence="2">
    <location>
        <begin position="203"/>
        <end position="266"/>
    </location>
</feature>
<dbReference type="InterPro" id="IPR003593">
    <property type="entry name" value="AAA+_ATPase"/>
</dbReference>
<dbReference type="GO" id="GO:0046872">
    <property type="term" value="F:metal ion binding"/>
    <property type="evidence" value="ECO:0007669"/>
    <property type="project" value="UniProtKB-UniRule"/>
</dbReference>
<proteinExistence type="inferred from homology"/>
<organism evidence="4 5">
    <name type="scientific">Polarella glacialis</name>
    <name type="common">Dinoflagellate</name>
    <dbReference type="NCBI Taxonomy" id="89957"/>
    <lineage>
        <taxon>Eukaryota</taxon>
        <taxon>Sar</taxon>
        <taxon>Alveolata</taxon>
        <taxon>Dinophyceae</taxon>
        <taxon>Suessiales</taxon>
        <taxon>Suessiaceae</taxon>
        <taxon>Polarella</taxon>
    </lineage>
</organism>
<comment type="caution">
    <text evidence="4">The sequence shown here is derived from an EMBL/GenBank/DDBJ whole genome shotgun (WGS) entry which is preliminary data.</text>
</comment>
<comment type="cofactor">
    <cofactor evidence="1">
        <name>Mg(2+)</name>
        <dbReference type="ChEBI" id="CHEBI:18420"/>
    </cofactor>
    <text evidence="1">Binds 1 Mg(2+) ion per subunit.</text>
</comment>
<accession>A0A813KQN7</accession>
<dbReference type="GO" id="GO:0043001">
    <property type="term" value="P:Golgi to plasma membrane protein transport"/>
    <property type="evidence" value="ECO:0007669"/>
    <property type="project" value="TreeGrafter"/>
</dbReference>
<dbReference type="PANTHER" id="PTHR23078:SF2">
    <property type="entry name" value="VESICLE-FUSING ATPASE"/>
    <property type="match status" value="1"/>
</dbReference>
<evidence type="ECO:0000259" key="3">
    <source>
        <dbReference type="SMART" id="SM00382"/>
    </source>
</evidence>
<dbReference type="GO" id="GO:0005524">
    <property type="term" value="F:ATP binding"/>
    <property type="evidence" value="ECO:0007669"/>
    <property type="project" value="UniProtKB-UniRule"/>
</dbReference>
<dbReference type="PANTHER" id="PTHR23078">
    <property type="entry name" value="VESICULAR-FUSION PROTEIN NSF"/>
    <property type="match status" value="1"/>
</dbReference>
<keyword evidence="1" id="KW-0460">Magnesium</keyword>
<keyword evidence="1" id="KW-0653">Protein transport</keyword>
<dbReference type="AlphaFoldDB" id="A0A813KQN7"/>
<gene>
    <name evidence="4" type="ORF">PGLA2088_LOCUS35844</name>
</gene>
<dbReference type="Proteomes" id="UP000626109">
    <property type="component" value="Unassembled WGS sequence"/>
</dbReference>
<keyword evidence="1" id="KW-0479">Metal-binding</keyword>
<keyword evidence="1" id="KW-0963">Cytoplasm</keyword>
<dbReference type="Pfam" id="PF00004">
    <property type="entry name" value="AAA"/>
    <property type="match status" value="1"/>
</dbReference>
<feature type="compositionally biased region" description="Basic and acidic residues" evidence="2">
    <location>
        <begin position="219"/>
        <end position="232"/>
    </location>
</feature>
<dbReference type="GO" id="GO:0006891">
    <property type="term" value="P:intra-Golgi vesicle-mediated transport"/>
    <property type="evidence" value="ECO:0007669"/>
    <property type="project" value="TreeGrafter"/>
</dbReference>
<evidence type="ECO:0000313" key="5">
    <source>
        <dbReference type="Proteomes" id="UP000626109"/>
    </source>
</evidence>
<comment type="catalytic activity">
    <reaction evidence="1">
        <text>ATP + H2O = ADP + phosphate + H(+)</text>
        <dbReference type="Rhea" id="RHEA:13065"/>
        <dbReference type="ChEBI" id="CHEBI:15377"/>
        <dbReference type="ChEBI" id="CHEBI:15378"/>
        <dbReference type="ChEBI" id="CHEBI:30616"/>
        <dbReference type="ChEBI" id="CHEBI:43474"/>
        <dbReference type="ChEBI" id="CHEBI:456216"/>
        <dbReference type="EC" id="3.6.4.6"/>
    </reaction>
</comment>
<dbReference type="GO" id="GO:0005795">
    <property type="term" value="C:Golgi stack"/>
    <property type="evidence" value="ECO:0007669"/>
    <property type="project" value="TreeGrafter"/>
</dbReference>
<feature type="domain" description="AAA+ ATPase" evidence="3">
    <location>
        <begin position="378"/>
        <end position="527"/>
    </location>
</feature>
<sequence length="720" mass="78526">MATPVRNSRGRLASGKPAALTCIIAVAGVLASVLPLARSAFLLTVQRQHPGGRRHLQLNAQAFDSSDELTNKLERSNFETEGLSRLSRLLQLTKQPTSMKAGLAVEATASFFSMSTSRVEVMKGWRGVVDRIDDAGDTFVDFEYCEQLLWVPKRFSFLLAVSSGPTANDISDGEGTLLYGTEPTRPEQELEDIESQRAAVVRQKEEIVDGTGSEPDSTEPTRPEQELKDIESQRAAVVRQKEEIVDGTGSEPDSTEPTRPEQELEDIESQRAAVVRQKEEIVDGTGSEPDTLHKRGKMQLVAEASDDDDDDSETGFKLHASSASSEDMFFARRASILDFDLRRHGVGGLGSKSKRQLQRALLSRSLYEGSRQKLGMQHERGLLLYGAPGCGKSLIAGAIGKLLHATSVQYITAADLDSKWFGENGQRVKALFHPGSESKKVGRLADLRLVVVELDGLAGHDRADRLEISRQADESALNLNVLLASLDDFEEQDQTLVVGLTSRKDKIDPALLRPGRLGVHIEVTVPDAAGRLEILKIHTATLFSNNFLAPDVSLESLVQNTHGFSGADVAQVVSGAIALSLLDAPDFVRSGDVPVRFIGQASFDQALAELGPCQEPHNDANKYSGLSQGFTSTSDPKASFAISIFKLCKAVYHMQRQSGNSFVACFRFMTDDGLSQGFTFTSDPKASFPISIFKLCKAVYHLQRQSGNSFVACFRFMTDV</sequence>
<reference evidence="4" key="1">
    <citation type="submission" date="2021-02" db="EMBL/GenBank/DDBJ databases">
        <authorList>
            <person name="Dougan E. K."/>
            <person name="Rhodes N."/>
            <person name="Thang M."/>
            <person name="Chan C."/>
        </authorList>
    </citation>
    <scope>NUCLEOTIDE SEQUENCE</scope>
</reference>
<dbReference type="EC" id="3.6.4.6" evidence="1"/>
<evidence type="ECO:0000256" key="1">
    <source>
        <dbReference type="RuleBase" id="RU367045"/>
    </source>
</evidence>
<dbReference type="SMART" id="SM00382">
    <property type="entry name" value="AAA"/>
    <property type="match status" value="1"/>
</dbReference>
<dbReference type="GO" id="GO:0035494">
    <property type="term" value="P:SNARE complex disassembly"/>
    <property type="evidence" value="ECO:0007669"/>
    <property type="project" value="InterPro"/>
</dbReference>
<feature type="region of interest" description="Disordered" evidence="2">
    <location>
        <begin position="276"/>
        <end position="295"/>
    </location>
</feature>
<comment type="similarity">
    <text evidence="1">Belongs to the AAA ATPase family.</text>
</comment>
<dbReference type="InterPro" id="IPR027417">
    <property type="entry name" value="P-loop_NTPase"/>
</dbReference>
<name>A0A813KQN7_POLGL</name>
<keyword evidence="1" id="KW-0813">Transport</keyword>
<keyword evidence="1" id="KW-0067">ATP-binding</keyword>
<dbReference type="Gene3D" id="1.10.8.60">
    <property type="match status" value="1"/>
</dbReference>
<dbReference type="Gene3D" id="3.40.50.300">
    <property type="entry name" value="P-loop containing nucleotide triphosphate hydrolases"/>
    <property type="match status" value="1"/>
</dbReference>
<keyword evidence="1" id="KW-0547">Nucleotide-binding</keyword>